<dbReference type="EMBL" id="WSZM01000242">
    <property type="protein sequence ID" value="KAF4037304.1"/>
    <property type="molecule type" value="Genomic_DNA"/>
</dbReference>
<accession>A0A833T5S0</accession>
<organism evidence="1 3">
    <name type="scientific">Phytophthora infestans</name>
    <name type="common">Potato late blight agent</name>
    <name type="synonym">Botrytis infestans</name>
    <dbReference type="NCBI Taxonomy" id="4787"/>
    <lineage>
        <taxon>Eukaryota</taxon>
        <taxon>Sar</taxon>
        <taxon>Stramenopiles</taxon>
        <taxon>Oomycota</taxon>
        <taxon>Peronosporomycetes</taxon>
        <taxon>Peronosporales</taxon>
        <taxon>Peronosporaceae</taxon>
        <taxon>Phytophthora</taxon>
    </lineage>
</organism>
<dbReference type="EMBL" id="WSZM01000242">
    <property type="protein sequence ID" value="KAF4037307.1"/>
    <property type="molecule type" value="Genomic_DNA"/>
</dbReference>
<gene>
    <name evidence="1" type="ORF">GN244_ATG10532</name>
    <name evidence="2" type="ORF">GN244_ATG10535</name>
</gene>
<protein>
    <submittedName>
        <fullName evidence="1">Putative HTH CENPB-type domain-containing protein</fullName>
    </submittedName>
</protein>
<evidence type="ECO:0000313" key="2">
    <source>
        <dbReference type="EMBL" id="KAF4037307.1"/>
    </source>
</evidence>
<comment type="caution">
    <text evidence="1">The sequence shown here is derived from an EMBL/GenBank/DDBJ whole genome shotgun (WGS) entry which is preliminary data.</text>
</comment>
<name>A0A833T5S0_PHYIN</name>
<reference evidence="1" key="1">
    <citation type="submission" date="2020-04" db="EMBL/GenBank/DDBJ databases">
        <title>Hybrid Assembly of Korean Phytophthora infestans isolates.</title>
        <authorList>
            <person name="Prokchorchik M."/>
            <person name="Lee Y."/>
            <person name="Seo J."/>
            <person name="Cho J.-H."/>
            <person name="Park Y.-E."/>
            <person name="Jang D.-C."/>
            <person name="Im J.-S."/>
            <person name="Choi J.-G."/>
            <person name="Park H.-J."/>
            <person name="Lee G.-B."/>
            <person name="Lee Y.-G."/>
            <person name="Hong S.-Y."/>
            <person name="Cho K."/>
            <person name="Sohn K.H."/>
        </authorList>
    </citation>
    <scope>NUCLEOTIDE SEQUENCE</scope>
    <source>
        <strain evidence="1">KR_1_A1</strain>
    </source>
</reference>
<sequence>MHFALIKHPVQGTISAILKDSDRYLNVRDEDQHVRRSRSLNFPKLDETLANWVLQCQARQIMLDGNMVKAKGPPSGEDGGGGRPAHSILKRMATVITEQTRV</sequence>
<proteinExistence type="predicted"/>
<dbReference type="AlphaFoldDB" id="A0A833T5S0"/>
<keyword evidence="3" id="KW-1185">Reference proteome</keyword>
<evidence type="ECO:0000313" key="3">
    <source>
        <dbReference type="Proteomes" id="UP000602510"/>
    </source>
</evidence>
<evidence type="ECO:0000313" key="1">
    <source>
        <dbReference type="EMBL" id="KAF4037304.1"/>
    </source>
</evidence>
<dbReference type="Proteomes" id="UP000602510">
    <property type="component" value="Unassembled WGS sequence"/>
</dbReference>